<feature type="domain" description="MOSC" evidence="1">
    <location>
        <begin position="34"/>
        <end position="172"/>
    </location>
</feature>
<comment type="caution">
    <text evidence="2">The sequence shown here is derived from an EMBL/GenBank/DDBJ whole genome shotgun (WGS) entry which is preliminary data.</text>
</comment>
<dbReference type="PANTHER" id="PTHR30212:SF2">
    <property type="entry name" value="PROTEIN YIIM"/>
    <property type="match status" value="1"/>
</dbReference>
<dbReference type="PROSITE" id="PS51340">
    <property type="entry name" value="MOSC"/>
    <property type="match status" value="1"/>
</dbReference>
<dbReference type="InterPro" id="IPR011037">
    <property type="entry name" value="Pyrv_Knase-like_insert_dom_sf"/>
</dbReference>
<dbReference type="InterPro" id="IPR005302">
    <property type="entry name" value="MoCF_Sase_C"/>
</dbReference>
<dbReference type="PANTHER" id="PTHR30212">
    <property type="entry name" value="PROTEIN YIIM"/>
    <property type="match status" value="1"/>
</dbReference>
<name>A0ABP6ZV47_9ACTN</name>
<sequence length="222" mass="24128">MAVIDSVNIGGRQPNPYKKRVDTGIGKVPVGGAVQVRAPGPKTTGFGSGLIGDYIGDGKHHGGDDQAVYAFQREDLDVWADRLQREVPNGYFGENLTTRGLEVNEARVGERWRVGPDVVLQVTMPRIPCATFRGWVGEPGWAKWFTQAGRPGAYLRVIEAGEVRAGDPVEVIHRPDHDVTVSLVFRATTIERDLLPLLLAAGDDLDPGIRDDAIAGRLVELD</sequence>
<keyword evidence="3" id="KW-1185">Reference proteome</keyword>
<protein>
    <submittedName>
        <fullName evidence="2">MOSC domain-containing protein</fullName>
    </submittedName>
</protein>
<dbReference type="EMBL" id="BAABAB010000015">
    <property type="protein sequence ID" value="GAA3618793.1"/>
    <property type="molecule type" value="Genomic_DNA"/>
</dbReference>
<dbReference type="SUPFAM" id="SSF50800">
    <property type="entry name" value="PK beta-barrel domain-like"/>
    <property type="match status" value="1"/>
</dbReference>
<reference evidence="3" key="1">
    <citation type="journal article" date="2019" name="Int. J. Syst. Evol. Microbiol.">
        <title>The Global Catalogue of Microorganisms (GCM) 10K type strain sequencing project: providing services to taxonomists for standard genome sequencing and annotation.</title>
        <authorList>
            <consortium name="The Broad Institute Genomics Platform"/>
            <consortium name="The Broad Institute Genome Sequencing Center for Infectious Disease"/>
            <person name="Wu L."/>
            <person name="Ma J."/>
        </authorList>
    </citation>
    <scope>NUCLEOTIDE SEQUENCE [LARGE SCALE GENOMIC DNA]</scope>
    <source>
        <strain evidence="3">JCM 16929</strain>
    </source>
</reference>
<evidence type="ECO:0000313" key="3">
    <source>
        <dbReference type="Proteomes" id="UP001501490"/>
    </source>
</evidence>
<gene>
    <name evidence="2" type="ORF">GCM10022236_21320</name>
</gene>
<proteinExistence type="predicted"/>
<evidence type="ECO:0000259" key="1">
    <source>
        <dbReference type="PROSITE" id="PS51340"/>
    </source>
</evidence>
<dbReference type="Proteomes" id="UP001501490">
    <property type="component" value="Unassembled WGS sequence"/>
</dbReference>
<dbReference type="Gene3D" id="2.40.33.20">
    <property type="entry name" value="PK beta-barrel domain-like"/>
    <property type="match status" value="1"/>
</dbReference>
<accession>A0ABP6ZV47</accession>
<dbReference type="Pfam" id="PF03473">
    <property type="entry name" value="MOSC"/>
    <property type="match status" value="1"/>
</dbReference>
<organism evidence="2 3">
    <name type="scientific">Microlunatus ginsengisoli</name>
    <dbReference type="NCBI Taxonomy" id="363863"/>
    <lineage>
        <taxon>Bacteria</taxon>
        <taxon>Bacillati</taxon>
        <taxon>Actinomycetota</taxon>
        <taxon>Actinomycetes</taxon>
        <taxon>Propionibacteriales</taxon>
        <taxon>Propionibacteriaceae</taxon>
        <taxon>Microlunatus</taxon>
    </lineage>
</organism>
<dbReference type="RefSeq" id="WP_344804225.1">
    <property type="nucleotide sequence ID" value="NZ_BAABAB010000015.1"/>
</dbReference>
<dbReference type="InterPro" id="IPR052353">
    <property type="entry name" value="Benzoxazolinone_Detox_Enz"/>
</dbReference>
<evidence type="ECO:0000313" key="2">
    <source>
        <dbReference type="EMBL" id="GAA3618793.1"/>
    </source>
</evidence>